<feature type="domain" description="Capsule biosynthesis GfcC-like N-terminal" evidence="3">
    <location>
        <begin position="42"/>
        <end position="142"/>
    </location>
</feature>
<keyword evidence="5" id="KW-1185">Reference proteome</keyword>
<proteinExistence type="predicted"/>
<evidence type="ECO:0000259" key="3">
    <source>
        <dbReference type="Pfam" id="PF20616"/>
    </source>
</evidence>
<feature type="domain" description="Capsule biosynthesis GfcC-like C-terminal" evidence="2">
    <location>
        <begin position="158"/>
        <end position="238"/>
    </location>
</feature>
<dbReference type="EMBL" id="JAKOGG010000008">
    <property type="protein sequence ID" value="MCS4557230.1"/>
    <property type="molecule type" value="Genomic_DNA"/>
</dbReference>
<dbReference type="InterPro" id="IPR010425">
    <property type="entry name" value="Caps_synth_GfcC-like_C"/>
</dbReference>
<reference evidence="5" key="1">
    <citation type="submission" date="2023-07" db="EMBL/GenBank/DDBJ databases">
        <title>Shewanella mangrovi sp. nov., an acetaldehyde- degrading bacterium isolated from mangrove sediment.</title>
        <authorList>
            <person name="Liu Y."/>
        </authorList>
    </citation>
    <scope>NUCLEOTIDE SEQUENCE [LARGE SCALE GENOMIC DNA]</scope>
    <source>
        <strain evidence="5">C32</strain>
    </source>
</reference>
<organism evidence="4 5">
    <name type="scientific">Shewanella electrica</name>
    <dbReference type="NCBI Taxonomy" id="515560"/>
    <lineage>
        <taxon>Bacteria</taxon>
        <taxon>Pseudomonadati</taxon>
        <taxon>Pseudomonadota</taxon>
        <taxon>Gammaproteobacteria</taxon>
        <taxon>Alteromonadales</taxon>
        <taxon>Shewanellaceae</taxon>
        <taxon>Shewanella</taxon>
    </lineage>
</organism>
<protein>
    <submittedName>
        <fullName evidence="4">Capsule biosynthesis GfcC family protein</fullName>
    </submittedName>
</protein>
<feature type="chain" id="PRO_5045563744" evidence="1">
    <location>
        <begin position="23"/>
        <end position="243"/>
    </location>
</feature>
<name>A0ABT2FLM2_9GAMM</name>
<comment type="caution">
    <text evidence="4">The sequence shown here is derived from an EMBL/GenBank/DDBJ whole genome shotgun (WGS) entry which is preliminary data.</text>
</comment>
<evidence type="ECO:0000313" key="5">
    <source>
        <dbReference type="Proteomes" id="UP001201549"/>
    </source>
</evidence>
<accession>A0ABT2FLM2</accession>
<feature type="signal peptide" evidence="1">
    <location>
        <begin position="1"/>
        <end position="22"/>
    </location>
</feature>
<dbReference type="Gene3D" id="3.10.560.10">
    <property type="entry name" value="Outer membrane lipoprotein wza domain like"/>
    <property type="match status" value="1"/>
</dbReference>
<sequence>MKPLRYFLLTVASFLCADHVFAAQPVNVTAMGQVQLPSSATFSTDDRIGKVVAAAIYQQHAYLTGAAWIRQSFVLHQSARRLLLLNELPNLQLDPALTSSLMQQIKQLRATGRVDVKFDWDLLELTSSQNRYLQQEDQFYVPTRPDTVRVVGAVAPYTVAFVANKTVADYAAELQRLPGADPSYVWVIEPDTSIRKVGIAYWNTEQAYLAPGSYIYVPIADDDQRLEQFQQSLLQLFSAQLLP</sequence>
<dbReference type="RefSeq" id="WP_238896713.1">
    <property type="nucleotide sequence ID" value="NZ_JAKOGG010000008.1"/>
</dbReference>
<dbReference type="InterPro" id="IPR046459">
    <property type="entry name" value="Caps_syn_GfcC_N"/>
</dbReference>
<dbReference type="Proteomes" id="UP001201549">
    <property type="component" value="Unassembled WGS sequence"/>
</dbReference>
<gene>
    <name evidence="4" type="ORF">L9G74_12320</name>
</gene>
<evidence type="ECO:0000256" key="1">
    <source>
        <dbReference type="SAM" id="SignalP"/>
    </source>
</evidence>
<dbReference type="Pfam" id="PF20616">
    <property type="entry name" value="Caps_syn_GfcC_N"/>
    <property type="match status" value="1"/>
</dbReference>
<keyword evidence="1" id="KW-0732">Signal</keyword>
<evidence type="ECO:0000259" key="2">
    <source>
        <dbReference type="Pfam" id="PF06251"/>
    </source>
</evidence>
<dbReference type="Pfam" id="PF06251">
    <property type="entry name" value="Caps_syn_GfcC_C"/>
    <property type="match status" value="1"/>
</dbReference>
<evidence type="ECO:0000313" key="4">
    <source>
        <dbReference type="EMBL" id="MCS4557230.1"/>
    </source>
</evidence>
<dbReference type="Gene3D" id="3.10.20.700">
    <property type="match status" value="1"/>
</dbReference>